<dbReference type="EMBL" id="BPVZ01000031">
    <property type="protein sequence ID" value="GKV09872.1"/>
    <property type="molecule type" value="Genomic_DNA"/>
</dbReference>
<keyword evidence="1" id="KW-1133">Transmembrane helix</keyword>
<evidence type="ECO:0000313" key="3">
    <source>
        <dbReference type="Proteomes" id="UP001054252"/>
    </source>
</evidence>
<dbReference type="AlphaFoldDB" id="A0AAV5JEA2"/>
<keyword evidence="1" id="KW-0812">Transmembrane</keyword>
<accession>A0AAV5JEA2</accession>
<dbReference type="Proteomes" id="UP001054252">
    <property type="component" value="Unassembled WGS sequence"/>
</dbReference>
<keyword evidence="1" id="KW-0472">Membrane</keyword>
<protein>
    <submittedName>
        <fullName evidence="2">Uncharacterized protein</fullName>
    </submittedName>
</protein>
<keyword evidence="3" id="KW-1185">Reference proteome</keyword>
<evidence type="ECO:0000256" key="1">
    <source>
        <dbReference type="SAM" id="Phobius"/>
    </source>
</evidence>
<organism evidence="2 3">
    <name type="scientific">Rubroshorea leprosula</name>
    <dbReference type="NCBI Taxonomy" id="152421"/>
    <lineage>
        <taxon>Eukaryota</taxon>
        <taxon>Viridiplantae</taxon>
        <taxon>Streptophyta</taxon>
        <taxon>Embryophyta</taxon>
        <taxon>Tracheophyta</taxon>
        <taxon>Spermatophyta</taxon>
        <taxon>Magnoliopsida</taxon>
        <taxon>eudicotyledons</taxon>
        <taxon>Gunneridae</taxon>
        <taxon>Pentapetalae</taxon>
        <taxon>rosids</taxon>
        <taxon>malvids</taxon>
        <taxon>Malvales</taxon>
        <taxon>Dipterocarpaceae</taxon>
        <taxon>Rubroshorea</taxon>
    </lineage>
</organism>
<proteinExistence type="predicted"/>
<evidence type="ECO:0000313" key="2">
    <source>
        <dbReference type="EMBL" id="GKV09872.1"/>
    </source>
</evidence>
<comment type="caution">
    <text evidence="2">The sequence shown here is derived from an EMBL/GenBank/DDBJ whole genome shotgun (WGS) entry which is preliminary data.</text>
</comment>
<sequence>MQQRCCDDEVVKLKVNLMSFNLLEAKDLQEARAKGAGLMMFYVAGMGGVLCYNISPKKQGWLVKKMQLSSKTSKICLRQQIQRRKAIMKEELSFNTKEECWSCGVQVAKVAANENGSCTKWQQNEEGRAAPTAQ</sequence>
<name>A0AAV5JEA2_9ROSI</name>
<gene>
    <name evidence="2" type="ORF">SLEP1_g21311</name>
</gene>
<reference evidence="2 3" key="1">
    <citation type="journal article" date="2021" name="Commun. Biol.">
        <title>The genome of Shorea leprosula (Dipterocarpaceae) highlights the ecological relevance of drought in aseasonal tropical rainforests.</title>
        <authorList>
            <person name="Ng K.K.S."/>
            <person name="Kobayashi M.J."/>
            <person name="Fawcett J.A."/>
            <person name="Hatakeyama M."/>
            <person name="Paape T."/>
            <person name="Ng C.H."/>
            <person name="Ang C.C."/>
            <person name="Tnah L.H."/>
            <person name="Lee C.T."/>
            <person name="Nishiyama T."/>
            <person name="Sese J."/>
            <person name="O'Brien M.J."/>
            <person name="Copetti D."/>
            <person name="Mohd Noor M.I."/>
            <person name="Ong R.C."/>
            <person name="Putra M."/>
            <person name="Sireger I.Z."/>
            <person name="Indrioko S."/>
            <person name="Kosugi Y."/>
            <person name="Izuno A."/>
            <person name="Isagi Y."/>
            <person name="Lee S.L."/>
            <person name="Shimizu K.K."/>
        </authorList>
    </citation>
    <scope>NUCLEOTIDE SEQUENCE [LARGE SCALE GENOMIC DNA]</scope>
    <source>
        <strain evidence="2">214</strain>
    </source>
</reference>
<feature type="transmembrane region" description="Helical" evidence="1">
    <location>
        <begin position="36"/>
        <end position="55"/>
    </location>
</feature>